<dbReference type="Gene3D" id="3.40.50.150">
    <property type="entry name" value="Vaccinia Virus protein VP39"/>
    <property type="match status" value="2"/>
</dbReference>
<dbReference type="GO" id="GO:0042054">
    <property type="term" value="F:histone methyltransferase activity"/>
    <property type="evidence" value="ECO:0007669"/>
    <property type="project" value="TreeGrafter"/>
</dbReference>
<sequence length="490" mass="55222">MVDFFIRKNPIVFEIKWSKGEISKSSIFIRLKVRTSLPFLYIFILYHLSLQNKKYYLGIQAAIKRMKEKGEKPIVLDIGTGTGLLSMMAVKAGAAFCYAIEVFKPMAEAAMKIVDKNGMMDKIKVINKHSTSVKVGPGADMEEKANVLITELFDSELIGEGALPSYEHAHKFLMEANCEAVPHRAIVYAQLVESLSLWKLQQLLPTTLLPPADMSTCSGAASMLDIQLGRISMDDFVQLSPITPMFRLNATSCPPLPTHLIINKRPEDVSSDDLQGKKVSVLIAEPFFTTSLLPWHNLYFWYARSALDPLLRQDAKILPHFATLHLMAVQFQDLWKIIAPVGECEGFDVSVMDAMIQGSMAFREFDEIEAHPLWEYHCVALSMETTALTLDFSYPLPDQPIENSGTLSLVRKNTFAFNLFTVGRLFVYMSVLMFTQGTCSWNRNCKQGVRFFRDFSQSEVQPSSDQVAYSIIFCPRSGEVQLKCSINKKD</sequence>
<keyword evidence="2" id="KW-0489">Methyltransferase</keyword>
<dbReference type="AlphaFoldDB" id="A0A8C4Q1U0"/>
<evidence type="ECO:0000313" key="4">
    <source>
        <dbReference type="Proteomes" id="UP000694388"/>
    </source>
</evidence>
<dbReference type="GO" id="GO:0016274">
    <property type="term" value="F:protein-arginine N-methyltransferase activity"/>
    <property type="evidence" value="ECO:0007669"/>
    <property type="project" value="InterPro"/>
</dbReference>
<dbReference type="PROSITE" id="PS51678">
    <property type="entry name" value="SAM_MT_PRMT"/>
    <property type="match status" value="1"/>
</dbReference>
<dbReference type="GO" id="GO:0051607">
    <property type="term" value="P:defense response to virus"/>
    <property type="evidence" value="ECO:0007669"/>
    <property type="project" value="Ensembl"/>
</dbReference>
<organism evidence="3 4">
    <name type="scientific">Eptatretus burgeri</name>
    <name type="common">Inshore hagfish</name>
    <dbReference type="NCBI Taxonomy" id="7764"/>
    <lineage>
        <taxon>Eukaryota</taxon>
        <taxon>Metazoa</taxon>
        <taxon>Chordata</taxon>
        <taxon>Craniata</taxon>
        <taxon>Vertebrata</taxon>
        <taxon>Cyclostomata</taxon>
        <taxon>Myxini</taxon>
        <taxon>Myxiniformes</taxon>
        <taxon>Myxinidae</taxon>
        <taxon>Eptatretinae</taxon>
        <taxon>Eptatretus</taxon>
    </lineage>
</organism>
<accession>A0A8C4Q1U0</accession>
<proteinExistence type="predicted"/>
<dbReference type="PANTHER" id="PTHR11006">
    <property type="entry name" value="PROTEIN ARGININE N-METHYLTRANSFERASE"/>
    <property type="match status" value="1"/>
</dbReference>
<keyword evidence="2" id="KW-0808">Transferase</keyword>
<keyword evidence="4" id="KW-1185">Reference proteome</keyword>
<dbReference type="SUPFAM" id="SSF53335">
    <property type="entry name" value="S-adenosyl-L-methionine-dependent methyltransferases"/>
    <property type="match status" value="2"/>
</dbReference>
<dbReference type="InterPro" id="IPR029063">
    <property type="entry name" value="SAM-dependent_MTases_sf"/>
</dbReference>
<dbReference type="Ensembl" id="ENSEBUT00000009232.1">
    <property type="protein sequence ID" value="ENSEBUP00000008722.1"/>
    <property type="gene ID" value="ENSEBUG00000005621.1"/>
</dbReference>
<dbReference type="GeneTree" id="ENSGT00940000156879"/>
<reference evidence="3" key="2">
    <citation type="submission" date="2025-09" db="UniProtKB">
        <authorList>
            <consortium name="Ensembl"/>
        </authorList>
    </citation>
    <scope>IDENTIFICATION</scope>
</reference>
<evidence type="ECO:0000256" key="2">
    <source>
        <dbReference type="PROSITE-ProRule" id="PRU01015"/>
    </source>
</evidence>
<protein>
    <submittedName>
        <fullName evidence="3">Protein arginine methyltransferase 7</fullName>
    </submittedName>
</protein>
<dbReference type="Pfam" id="PF06325">
    <property type="entry name" value="PrmA"/>
    <property type="match status" value="1"/>
</dbReference>
<dbReference type="GO" id="GO:0032259">
    <property type="term" value="P:methylation"/>
    <property type="evidence" value="ECO:0007669"/>
    <property type="project" value="UniProtKB-KW"/>
</dbReference>
<dbReference type="GO" id="GO:0007010">
    <property type="term" value="P:cytoskeleton organization"/>
    <property type="evidence" value="ECO:0007669"/>
    <property type="project" value="Ensembl"/>
</dbReference>
<dbReference type="PANTHER" id="PTHR11006:SF4">
    <property type="entry name" value="PROTEIN ARGININE N-METHYLTRANSFERASE 7"/>
    <property type="match status" value="1"/>
</dbReference>
<dbReference type="Proteomes" id="UP000694388">
    <property type="component" value="Unplaced"/>
</dbReference>
<name>A0A8C4Q1U0_EPTBU</name>
<evidence type="ECO:0000313" key="3">
    <source>
        <dbReference type="Ensembl" id="ENSEBUP00000008722.1"/>
    </source>
</evidence>
<dbReference type="Gene3D" id="2.70.160.11">
    <property type="entry name" value="Hnrnp arginine n-methyltransferase1"/>
    <property type="match status" value="1"/>
</dbReference>
<dbReference type="InterPro" id="IPR025799">
    <property type="entry name" value="Arg_MeTrfase"/>
</dbReference>
<keyword evidence="1 2" id="KW-0949">S-adenosyl-L-methionine</keyword>
<evidence type="ECO:0000256" key="1">
    <source>
        <dbReference type="ARBA" id="ARBA00022691"/>
    </source>
</evidence>
<dbReference type="GO" id="GO:0055113">
    <property type="term" value="P:epiboly involved in gastrulation with mouth forming second"/>
    <property type="evidence" value="ECO:0007669"/>
    <property type="project" value="Ensembl"/>
</dbReference>
<dbReference type="CDD" id="cd02440">
    <property type="entry name" value="AdoMet_MTases"/>
    <property type="match status" value="1"/>
</dbReference>
<reference evidence="3" key="1">
    <citation type="submission" date="2025-08" db="UniProtKB">
        <authorList>
            <consortium name="Ensembl"/>
        </authorList>
    </citation>
    <scope>IDENTIFICATION</scope>
</reference>
<dbReference type="FunFam" id="3.40.50.150:FF:000071">
    <property type="entry name" value="Protein arginine N-methyltransferase 7"/>
    <property type="match status" value="1"/>
</dbReference>